<keyword evidence="2" id="KW-1185">Reference proteome</keyword>
<protein>
    <submittedName>
        <fullName evidence="1">Uncharacterized protein</fullName>
    </submittedName>
</protein>
<organism evidence="1 2">
    <name type="scientific">Legionella quinlivanii</name>
    <dbReference type="NCBI Taxonomy" id="45073"/>
    <lineage>
        <taxon>Bacteria</taxon>
        <taxon>Pseudomonadati</taxon>
        <taxon>Pseudomonadota</taxon>
        <taxon>Gammaproteobacteria</taxon>
        <taxon>Legionellales</taxon>
        <taxon>Legionellaceae</taxon>
        <taxon>Legionella</taxon>
    </lineage>
</organism>
<name>A0A0W0XSP0_9GAMM</name>
<reference evidence="1 2" key="1">
    <citation type="submission" date="2015-11" db="EMBL/GenBank/DDBJ databases">
        <title>Genomic analysis of 38 Legionella species identifies large and diverse effector repertoires.</title>
        <authorList>
            <person name="Burstein D."/>
            <person name="Amaro F."/>
            <person name="Zusman T."/>
            <person name="Lifshitz Z."/>
            <person name="Cohen O."/>
            <person name="Gilbert J.A."/>
            <person name="Pupko T."/>
            <person name="Shuman H.A."/>
            <person name="Segal G."/>
        </authorList>
    </citation>
    <scope>NUCLEOTIDE SEQUENCE [LARGE SCALE GENOMIC DNA]</scope>
    <source>
        <strain evidence="1 2">CDC#1442-AUS-E</strain>
    </source>
</reference>
<accession>A0A0W0XSP0</accession>
<gene>
    <name evidence="1" type="ORF">Lqui_2439</name>
</gene>
<comment type="caution">
    <text evidence="1">The sequence shown here is derived from an EMBL/GenBank/DDBJ whole genome shotgun (WGS) entry which is preliminary data.</text>
</comment>
<dbReference type="AlphaFoldDB" id="A0A0W0XSP0"/>
<proteinExistence type="predicted"/>
<dbReference type="EMBL" id="LNYS01000020">
    <property type="protein sequence ID" value="KTD47513.1"/>
    <property type="molecule type" value="Genomic_DNA"/>
</dbReference>
<evidence type="ECO:0000313" key="1">
    <source>
        <dbReference type="EMBL" id="KTD47513.1"/>
    </source>
</evidence>
<dbReference type="Proteomes" id="UP000054618">
    <property type="component" value="Unassembled WGS sequence"/>
</dbReference>
<dbReference type="RefSeq" id="WP_058508518.1">
    <property type="nucleotide sequence ID" value="NZ_CAAAIK010000048.1"/>
</dbReference>
<evidence type="ECO:0000313" key="2">
    <source>
        <dbReference type="Proteomes" id="UP000054618"/>
    </source>
</evidence>
<sequence>MNKKILALYIKLLSQKPGLCVLHNHNDVAFFEQLLQVVSELPAIVKHIFIELPDDYKLGDSPANKDFLFRGKIRKYLINDFEDTDTVAIYFILSLVLATTNREVFFIDSPSRDKQSIEERDVYMANRVNYFNQKLAANETYLVITGFAHYNLAKLLHCATLFHTSLHHQELLIDDVKIDEIGKSVSIKPLYAAEVTGYADAFIYSPQSLFQTTNPLPLIYPGDYLLNSAIIEVVAQAQKRTKLGLSLAIGRSLVNAYSKQNSTINLMIHTTSFTEQDKSFFFDFVNNYLFNNPLFNTCLKTNFLSLELQKDNIALVFGLGIVFKQFLVTLDTFIDAGLEAVENAKQNQAKITTNLNLLFKSNPTKVNSSEKITRDSDQLISHEKK</sequence>
<dbReference type="PATRIC" id="fig|45073.5.peg.2579"/>